<comment type="caution">
    <text evidence="1">The sequence shown here is derived from an EMBL/GenBank/DDBJ whole genome shotgun (WGS) entry which is preliminary data.</text>
</comment>
<evidence type="ECO:0000313" key="2">
    <source>
        <dbReference type="Proteomes" id="UP000320078"/>
    </source>
</evidence>
<organism evidence="1 2">
    <name type="scientific">Candidatus Phytoplasma pini</name>
    <dbReference type="NCBI Taxonomy" id="267362"/>
    <lineage>
        <taxon>Bacteria</taxon>
        <taxon>Bacillati</taxon>
        <taxon>Mycoplasmatota</taxon>
        <taxon>Mollicutes</taxon>
        <taxon>Acholeplasmatales</taxon>
        <taxon>Acholeplasmataceae</taxon>
        <taxon>Candidatus Phytoplasma</taxon>
    </lineage>
</organism>
<proteinExistence type="predicted"/>
<evidence type="ECO:0000313" key="1">
    <source>
        <dbReference type="EMBL" id="TVY12370.1"/>
    </source>
</evidence>
<sequence length="53" mass="6399">MRELVAKTYSIIRDFQGNAIRQTERKFEGENNFITGQTLFEELKPILKEWFYV</sequence>
<keyword evidence="2" id="KW-1185">Reference proteome</keyword>
<dbReference type="EMBL" id="VIAE01000002">
    <property type="protein sequence ID" value="TVY12370.1"/>
    <property type="molecule type" value="Genomic_DNA"/>
</dbReference>
<name>A0A559KJR8_9MOLU</name>
<dbReference type="AlphaFoldDB" id="A0A559KJR8"/>
<accession>A0A559KJR8</accession>
<protein>
    <submittedName>
        <fullName evidence="1">Uncharacterized protein</fullName>
    </submittedName>
</protein>
<gene>
    <name evidence="1" type="ORF">MDPP_00143</name>
</gene>
<dbReference type="RefSeq" id="WP_186390723.1">
    <property type="nucleotide sequence ID" value="NZ_VIAE01000002.1"/>
</dbReference>
<reference evidence="1 2" key="1">
    <citation type="submission" date="2019-06" db="EMBL/GenBank/DDBJ databases">
        <title>Draft Genome Sequence of Candidatus Phytoplasma pini-Related Strain MDPP: A Resource for Comparative Genomics of Gymnosperm-infecting Phytoplasmas.</title>
        <authorList>
            <person name="Cai W."/>
            <person name="Costanzo S."/>
            <person name="Shao J."/>
            <person name="Zhao Y."/>
            <person name="Davis R."/>
        </authorList>
    </citation>
    <scope>NUCLEOTIDE SEQUENCE [LARGE SCALE GENOMIC DNA]</scope>
    <source>
        <strain evidence="1 2">MDPP</strain>
    </source>
</reference>
<dbReference type="Proteomes" id="UP000320078">
    <property type="component" value="Unassembled WGS sequence"/>
</dbReference>